<name>A0ABY3GLR2_9PSED</name>
<dbReference type="EMBL" id="VFIO01000001">
    <property type="protein sequence ID" value="TWR92098.1"/>
    <property type="molecule type" value="Genomic_DNA"/>
</dbReference>
<keyword evidence="3" id="KW-1185">Reference proteome</keyword>
<evidence type="ECO:0000256" key="1">
    <source>
        <dbReference type="SAM" id="Phobius"/>
    </source>
</evidence>
<dbReference type="RefSeq" id="WP_146383597.1">
    <property type="nucleotide sequence ID" value="NZ_VFIO01000001.1"/>
</dbReference>
<keyword evidence="1" id="KW-0472">Membrane</keyword>
<sequence>MSFDRKDDKLKTAWIWIAFIIAILGAILFTTYGMMLGSISHDHAAWSSFGSLLSGFFMVASTGATVATLLFLAHQNRQIQKTNEDQQKVTQQQLAAMNFEQYINHRRLFMDRLRELENSFENKFVFVDGENLYNWIFPLNSPVHLDFKAEPVSTAERENLLGRLQARLKRLDEFLDQATWDYSGTREVITLIMHINGDLGIRWTGEVFDGDMRLLGFQTGINIYSLDEFLRIAKVIASAFLFYSGNPRFEGLNKSLMRYSREALMEFFLDRRDYRDALEVVKVIPGLEVIERLYFDIDRLRAADHSWILKNTYSTLLEVFRSRNDVIKLRDRAFYESFVSIGCNETALGLSNMSADDEDYALMKRCHEDFNHLLTLGL</sequence>
<keyword evidence="1" id="KW-1133">Transmembrane helix</keyword>
<evidence type="ECO:0008006" key="4">
    <source>
        <dbReference type="Google" id="ProtNLM"/>
    </source>
</evidence>
<accession>A0ABY3GLR2</accession>
<gene>
    <name evidence="2" type="ORF">FJD38_00320</name>
</gene>
<evidence type="ECO:0000313" key="2">
    <source>
        <dbReference type="EMBL" id="TWR92098.1"/>
    </source>
</evidence>
<reference evidence="2 3" key="1">
    <citation type="submission" date="2019-06" db="EMBL/GenBank/DDBJ databases">
        <title>Pseudomonas bimorpha sp. nov. isolated from bovine raw milk and skim milk concentrate.</title>
        <authorList>
            <person name="Hofmann K."/>
            <person name="Huptas C."/>
            <person name="Doll E."/>
            <person name="Scherer S."/>
            <person name="Wenning M."/>
        </authorList>
    </citation>
    <scope>NUCLEOTIDE SEQUENCE [LARGE SCALE GENOMIC DNA]</scope>
    <source>
        <strain evidence="2 3">DSM 108989</strain>
    </source>
</reference>
<proteinExistence type="predicted"/>
<protein>
    <recommendedName>
        <fullName evidence="4">Phage abortive infection protein</fullName>
    </recommendedName>
</protein>
<comment type="caution">
    <text evidence="2">The sequence shown here is derived from an EMBL/GenBank/DDBJ whole genome shotgun (WGS) entry which is preliminary data.</text>
</comment>
<organism evidence="2 3">
    <name type="scientific">Pseudomonas saxonica</name>
    <dbReference type="NCBI Taxonomy" id="2600598"/>
    <lineage>
        <taxon>Bacteria</taxon>
        <taxon>Pseudomonadati</taxon>
        <taxon>Pseudomonadota</taxon>
        <taxon>Gammaproteobacteria</taxon>
        <taxon>Pseudomonadales</taxon>
        <taxon>Pseudomonadaceae</taxon>
        <taxon>Pseudomonas</taxon>
    </lineage>
</organism>
<keyword evidence="1" id="KW-0812">Transmembrane</keyword>
<feature type="transmembrane region" description="Helical" evidence="1">
    <location>
        <begin position="52"/>
        <end position="73"/>
    </location>
</feature>
<feature type="transmembrane region" description="Helical" evidence="1">
    <location>
        <begin position="12"/>
        <end position="32"/>
    </location>
</feature>
<dbReference type="Proteomes" id="UP000318428">
    <property type="component" value="Unassembled WGS sequence"/>
</dbReference>
<evidence type="ECO:0000313" key="3">
    <source>
        <dbReference type="Proteomes" id="UP000318428"/>
    </source>
</evidence>